<organism evidence="1 2">
    <name type="scientific">Clostridium ljungdahlii</name>
    <dbReference type="NCBI Taxonomy" id="1538"/>
    <lineage>
        <taxon>Bacteria</taxon>
        <taxon>Bacillati</taxon>
        <taxon>Bacillota</taxon>
        <taxon>Clostridia</taxon>
        <taxon>Eubacteriales</taxon>
        <taxon>Clostridiaceae</taxon>
        <taxon>Clostridium</taxon>
    </lineage>
</organism>
<gene>
    <name evidence="1" type="ORF">WY13_00535</name>
</gene>
<reference evidence="1 2" key="1">
    <citation type="journal article" date="2015" name="Biotechnol. Bioeng.">
        <title>Genome sequence and phenotypic characterization of Caulobacter segnis.</title>
        <authorList>
            <person name="Patel S."/>
            <person name="Fletcher B."/>
            <person name="Scott D.C."/>
            <person name="Ely B."/>
        </authorList>
    </citation>
    <scope>NUCLEOTIDE SEQUENCE [LARGE SCALE GENOMIC DNA]</scope>
    <source>
        <strain evidence="1 2">ERI-2</strain>
    </source>
</reference>
<comment type="caution">
    <text evidence="1">The sequence shown here is derived from an EMBL/GenBank/DDBJ whole genome shotgun (WGS) entry which is preliminary data.</text>
</comment>
<sequence>MNLRGRGDYMNNRQILIGQLETIREMIIG</sequence>
<evidence type="ECO:0000313" key="2">
    <source>
        <dbReference type="Proteomes" id="UP000077407"/>
    </source>
</evidence>
<dbReference type="AlphaFoldDB" id="A0A166S399"/>
<name>A0A166S399_9CLOT</name>
<accession>A0A166S399</accession>
<dbReference type="Proteomes" id="UP000077407">
    <property type="component" value="Unassembled WGS sequence"/>
</dbReference>
<protein>
    <submittedName>
        <fullName evidence="1">Uncharacterized protein</fullName>
    </submittedName>
</protein>
<proteinExistence type="predicted"/>
<evidence type="ECO:0000313" key="1">
    <source>
        <dbReference type="EMBL" id="OAA91570.1"/>
    </source>
</evidence>
<dbReference type="EMBL" id="LITT01000005">
    <property type="protein sequence ID" value="OAA91570.1"/>
    <property type="molecule type" value="Genomic_DNA"/>
</dbReference>
<dbReference type="PATRIC" id="fig|1538.10.peg.1031"/>